<dbReference type="Proteomes" id="UP000824890">
    <property type="component" value="Unassembled WGS sequence"/>
</dbReference>
<gene>
    <name evidence="4" type="ORF">HID58_066117</name>
    <name evidence="3" type="ORF">HID58_094198</name>
</gene>
<protein>
    <recommendedName>
        <fullName evidence="2">Replication protein A 70 kDa DNA-binding subunit B/D first OB fold domain-containing protein</fullName>
    </recommendedName>
</protein>
<comment type="caution">
    <text evidence="3">The sequence shown here is derived from an EMBL/GenBank/DDBJ whole genome shotgun (WGS) entry which is preliminary data.</text>
</comment>
<reference evidence="3 5" key="1">
    <citation type="submission" date="2021-05" db="EMBL/GenBank/DDBJ databases">
        <title>Genome Assembly of Synthetic Allotetraploid Brassica napus Reveals Homoeologous Exchanges between Subgenomes.</title>
        <authorList>
            <person name="Davis J.T."/>
        </authorList>
    </citation>
    <scope>NUCLEOTIDE SEQUENCE [LARGE SCALE GENOMIC DNA]</scope>
    <source>
        <strain evidence="5">cv. Da-Ae</strain>
        <tissue evidence="3">Seedling</tissue>
    </source>
</reference>
<accession>A0ABQ7XAI2</accession>
<sequence length="207" mass="24090">MIFADEWGNKIQATCKRTLMYRAQRDLLKEEWRVIEKCHQNPAGGKYRATNHPYKMTIAEDAFLSGSNFSDDRMFLNLASYEEIGNGTLKAPFLIDVIGRVHELGDVQTVQVSGEDRKRVQFFLVDTEFVIRNLCFYIVFYSCILHFCLLITYNLLMIRGHNIACCLWGTYVEQLEPFTENTKDQTIVCLIRFAKISFFRGMNLIII</sequence>
<organism evidence="3 5">
    <name type="scientific">Brassica napus</name>
    <name type="common">Rape</name>
    <dbReference type="NCBI Taxonomy" id="3708"/>
    <lineage>
        <taxon>Eukaryota</taxon>
        <taxon>Viridiplantae</taxon>
        <taxon>Streptophyta</taxon>
        <taxon>Embryophyta</taxon>
        <taxon>Tracheophyta</taxon>
        <taxon>Spermatophyta</taxon>
        <taxon>Magnoliopsida</taxon>
        <taxon>eudicotyledons</taxon>
        <taxon>Gunneridae</taxon>
        <taxon>Pentapetalae</taxon>
        <taxon>rosids</taxon>
        <taxon>malvids</taxon>
        <taxon>Brassicales</taxon>
        <taxon>Brassicaceae</taxon>
        <taxon>Brassiceae</taxon>
        <taxon>Brassica</taxon>
    </lineage>
</organism>
<dbReference type="Gene3D" id="2.40.50.140">
    <property type="entry name" value="Nucleic acid-binding proteins"/>
    <property type="match status" value="2"/>
</dbReference>
<dbReference type="SUPFAM" id="SSF50249">
    <property type="entry name" value="Nucleic acid-binding proteins"/>
    <property type="match status" value="1"/>
</dbReference>
<keyword evidence="1" id="KW-0812">Transmembrane</keyword>
<evidence type="ECO:0000313" key="4">
    <source>
        <dbReference type="EMBL" id="KAH0878723.1"/>
    </source>
</evidence>
<keyword evidence="1" id="KW-0472">Membrane</keyword>
<evidence type="ECO:0000256" key="1">
    <source>
        <dbReference type="SAM" id="Phobius"/>
    </source>
</evidence>
<feature type="transmembrane region" description="Helical" evidence="1">
    <location>
        <begin position="134"/>
        <end position="156"/>
    </location>
</feature>
<dbReference type="Pfam" id="PF02721">
    <property type="entry name" value="DUF223"/>
    <property type="match status" value="1"/>
</dbReference>
<dbReference type="EMBL" id="JAGKQM010001263">
    <property type="protein sequence ID" value="KAH0852118.1"/>
    <property type="molecule type" value="Genomic_DNA"/>
</dbReference>
<dbReference type="InterPro" id="IPR012340">
    <property type="entry name" value="NA-bd_OB-fold"/>
</dbReference>
<keyword evidence="1" id="KW-1133">Transmembrane helix</keyword>
<dbReference type="InterPro" id="IPR003871">
    <property type="entry name" value="RFA1B/D_OB_1st"/>
</dbReference>
<proteinExistence type="predicted"/>
<name>A0ABQ7XAI2_BRANA</name>
<evidence type="ECO:0000313" key="5">
    <source>
        <dbReference type="Proteomes" id="UP000824890"/>
    </source>
</evidence>
<evidence type="ECO:0000259" key="2">
    <source>
        <dbReference type="Pfam" id="PF02721"/>
    </source>
</evidence>
<evidence type="ECO:0000313" key="3">
    <source>
        <dbReference type="EMBL" id="KAH0852118.1"/>
    </source>
</evidence>
<keyword evidence="5" id="KW-1185">Reference proteome</keyword>
<feature type="domain" description="Replication protein A 70 kDa DNA-binding subunit B/D first OB fold" evidence="2">
    <location>
        <begin position="1"/>
        <end position="61"/>
    </location>
</feature>
<dbReference type="EMBL" id="JAGKQM010000015">
    <property type="protein sequence ID" value="KAH0878723.1"/>
    <property type="molecule type" value="Genomic_DNA"/>
</dbReference>